<sequence length="171" mass="18683">MPTDIFVLSNYHSYKGGQNPNFDKSSSMLLDFKQGKYLAIEFWKALVVDKIRAITGEPFYIATVPSSTAGKSHPGFQALIPKLAQRLPIINKDYNLIKRKSTIDKLATGGNRSLSTHMSSLKVPHISVEKAPVILLDDVTTSGNSLKAAITLLSHARYNVIAAVILGKTVD</sequence>
<dbReference type="Gene3D" id="3.40.50.2020">
    <property type="match status" value="1"/>
</dbReference>
<evidence type="ECO:0000313" key="1">
    <source>
        <dbReference type="EMBL" id="MET1253971.1"/>
    </source>
</evidence>
<proteinExistence type="predicted"/>
<evidence type="ECO:0000313" key="2">
    <source>
        <dbReference type="Proteomes" id="UP001548189"/>
    </source>
</evidence>
<accession>A0ABV2BPU2</accession>
<dbReference type="SUPFAM" id="SSF53271">
    <property type="entry name" value="PRTase-like"/>
    <property type="match status" value="1"/>
</dbReference>
<comment type="caution">
    <text evidence="1">The sequence shown here is derived from an EMBL/GenBank/DDBJ whole genome shotgun (WGS) entry which is preliminary data.</text>
</comment>
<name>A0ABV2BPU2_9GAMM</name>
<reference evidence="1 2" key="1">
    <citation type="submission" date="2024-06" db="EMBL/GenBank/DDBJ databases">
        <authorList>
            <person name="Li F."/>
        </authorList>
    </citation>
    <scope>NUCLEOTIDE SEQUENCE [LARGE SCALE GENOMIC DNA]</scope>
    <source>
        <strain evidence="1 2">GXAS 311</strain>
    </source>
</reference>
<keyword evidence="2" id="KW-1185">Reference proteome</keyword>
<protein>
    <submittedName>
        <fullName evidence="1">Phosphoribosyltransferase</fullName>
    </submittedName>
</protein>
<keyword evidence="1" id="KW-0808">Transferase</keyword>
<keyword evidence="1" id="KW-0328">Glycosyltransferase</keyword>
<dbReference type="Proteomes" id="UP001548189">
    <property type="component" value="Unassembled WGS sequence"/>
</dbReference>
<dbReference type="GO" id="GO:0016757">
    <property type="term" value="F:glycosyltransferase activity"/>
    <property type="evidence" value="ECO:0007669"/>
    <property type="project" value="UniProtKB-KW"/>
</dbReference>
<dbReference type="InterPro" id="IPR000836">
    <property type="entry name" value="PRTase_dom"/>
</dbReference>
<dbReference type="RefSeq" id="WP_353873522.1">
    <property type="nucleotide sequence ID" value="NZ_JBEVCJ010000002.1"/>
</dbReference>
<dbReference type="CDD" id="cd06223">
    <property type="entry name" value="PRTases_typeI"/>
    <property type="match status" value="1"/>
</dbReference>
<dbReference type="InterPro" id="IPR029057">
    <property type="entry name" value="PRTase-like"/>
</dbReference>
<gene>
    <name evidence="1" type="ORF">ABVT43_02415</name>
</gene>
<organism evidence="1 2">
    <name type="scientific">Aliikangiella maris</name>
    <dbReference type="NCBI Taxonomy" id="3162458"/>
    <lineage>
        <taxon>Bacteria</taxon>
        <taxon>Pseudomonadati</taxon>
        <taxon>Pseudomonadota</taxon>
        <taxon>Gammaproteobacteria</taxon>
        <taxon>Oceanospirillales</taxon>
        <taxon>Pleioneaceae</taxon>
        <taxon>Aliikangiella</taxon>
    </lineage>
</organism>
<dbReference type="EMBL" id="JBEVCJ010000002">
    <property type="protein sequence ID" value="MET1253971.1"/>
    <property type="molecule type" value="Genomic_DNA"/>
</dbReference>